<evidence type="ECO:0000313" key="2">
    <source>
        <dbReference type="Proteomes" id="UP001107558"/>
    </source>
</evidence>
<reference evidence="1" key="1">
    <citation type="submission" date="2021-03" db="EMBL/GenBank/DDBJ databases">
        <title>Chromosome level genome of the anhydrobiotic midge Polypedilum vanderplanki.</title>
        <authorList>
            <person name="Yoshida Y."/>
            <person name="Kikawada T."/>
            <person name="Gusev O."/>
        </authorList>
    </citation>
    <scope>NUCLEOTIDE SEQUENCE</scope>
    <source>
        <strain evidence="1">NIAS01</strain>
        <tissue evidence="1">Whole body or cell culture</tissue>
    </source>
</reference>
<dbReference type="EMBL" id="JADBJN010000002">
    <property type="protein sequence ID" value="KAG5677559.1"/>
    <property type="molecule type" value="Genomic_DNA"/>
</dbReference>
<protein>
    <submittedName>
        <fullName evidence="1">Uncharacterized protein</fullName>
    </submittedName>
</protein>
<accession>A0A9J6C6F7</accession>
<organism evidence="1 2">
    <name type="scientific">Polypedilum vanderplanki</name>
    <name type="common">Sleeping chironomid midge</name>
    <dbReference type="NCBI Taxonomy" id="319348"/>
    <lineage>
        <taxon>Eukaryota</taxon>
        <taxon>Metazoa</taxon>
        <taxon>Ecdysozoa</taxon>
        <taxon>Arthropoda</taxon>
        <taxon>Hexapoda</taxon>
        <taxon>Insecta</taxon>
        <taxon>Pterygota</taxon>
        <taxon>Neoptera</taxon>
        <taxon>Endopterygota</taxon>
        <taxon>Diptera</taxon>
        <taxon>Nematocera</taxon>
        <taxon>Chironomoidea</taxon>
        <taxon>Chironomidae</taxon>
        <taxon>Chironominae</taxon>
        <taxon>Polypedilum</taxon>
        <taxon>Polypedilum</taxon>
    </lineage>
</organism>
<keyword evidence="2" id="KW-1185">Reference proteome</keyword>
<dbReference type="Proteomes" id="UP001107558">
    <property type="component" value="Chromosome 2"/>
</dbReference>
<evidence type="ECO:0000313" key="1">
    <source>
        <dbReference type="EMBL" id="KAG5677559.1"/>
    </source>
</evidence>
<sequence length="169" mass="19153">MDTQVKYIDIPRIGVQRTSSLSSCAITSDSNDDLFEITSFDDSCIPDQRRNMVPPYDTSSEISVDFSTTKSSRTSFNESEITLRVPKQPKKHSQYKSLLTVIKLLKNFSLKDNNKKNKQMQVKSNIFRQPKESKAYVYIKGISGIAIRVEKSSSPVSTQNCNRCNIRNG</sequence>
<proteinExistence type="predicted"/>
<gene>
    <name evidence="1" type="ORF">PVAND_007309</name>
</gene>
<dbReference type="AlphaFoldDB" id="A0A9J6C6F7"/>
<name>A0A9J6C6F7_POLVA</name>
<comment type="caution">
    <text evidence="1">The sequence shown here is derived from an EMBL/GenBank/DDBJ whole genome shotgun (WGS) entry which is preliminary data.</text>
</comment>